<feature type="domain" description="Amidohydrolase-related" evidence="1">
    <location>
        <begin position="67"/>
        <end position="205"/>
    </location>
</feature>
<dbReference type="Gene3D" id="3.20.20.140">
    <property type="entry name" value="Metal-dependent hydrolases"/>
    <property type="match status" value="1"/>
</dbReference>
<dbReference type="EMBL" id="LAZR01069890">
    <property type="protein sequence ID" value="KKK46820.1"/>
    <property type="molecule type" value="Genomic_DNA"/>
</dbReference>
<accession>A0A0F8WFA9</accession>
<dbReference type="PANTHER" id="PTHR43668">
    <property type="entry name" value="ALLANTOINASE"/>
    <property type="match status" value="1"/>
</dbReference>
<dbReference type="SUPFAM" id="SSF51556">
    <property type="entry name" value="Metallo-dependent hydrolases"/>
    <property type="match status" value="1"/>
</dbReference>
<evidence type="ECO:0000313" key="2">
    <source>
        <dbReference type="EMBL" id="KKK46820.1"/>
    </source>
</evidence>
<gene>
    <name evidence="2" type="ORF">LCGC14_3161430</name>
</gene>
<reference evidence="2" key="1">
    <citation type="journal article" date="2015" name="Nature">
        <title>Complex archaea that bridge the gap between prokaryotes and eukaryotes.</title>
        <authorList>
            <person name="Spang A."/>
            <person name="Saw J.H."/>
            <person name="Jorgensen S.L."/>
            <person name="Zaremba-Niedzwiedzka K."/>
            <person name="Martijn J."/>
            <person name="Lind A.E."/>
            <person name="van Eijk R."/>
            <person name="Schleper C."/>
            <person name="Guy L."/>
            <person name="Ettema T.J."/>
        </authorList>
    </citation>
    <scope>NUCLEOTIDE SEQUENCE</scope>
</reference>
<proteinExistence type="predicted"/>
<dbReference type="GO" id="GO:0005737">
    <property type="term" value="C:cytoplasm"/>
    <property type="evidence" value="ECO:0007669"/>
    <property type="project" value="TreeGrafter"/>
</dbReference>
<comment type="caution">
    <text evidence="2">The sequence shown here is derived from an EMBL/GenBank/DDBJ whole genome shotgun (WGS) entry which is preliminary data.</text>
</comment>
<organism evidence="2">
    <name type="scientific">marine sediment metagenome</name>
    <dbReference type="NCBI Taxonomy" id="412755"/>
    <lineage>
        <taxon>unclassified sequences</taxon>
        <taxon>metagenomes</taxon>
        <taxon>ecological metagenomes</taxon>
    </lineage>
</organism>
<dbReference type="GO" id="GO:0006145">
    <property type="term" value="P:purine nucleobase catabolic process"/>
    <property type="evidence" value="ECO:0007669"/>
    <property type="project" value="TreeGrafter"/>
</dbReference>
<name>A0A0F8WFA9_9ZZZZ</name>
<dbReference type="InterPro" id="IPR050138">
    <property type="entry name" value="DHOase/Allantoinase_Hydrolase"/>
</dbReference>
<evidence type="ECO:0000259" key="1">
    <source>
        <dbReference type="Pfam" id="PF01979"/>
    </source>
</evidence>
<dbReference type="InterPro" id="IPR006680">
    <property type="entry name" value="Amidohydro-rel"/>
</dbReference>
<dbReference type="InterPro" id="IPR032466">
    <property type="entry name" value="Metal_Hydrolase"/>
</dbReference>
<protein>
    <recommendedName>
        <fullName evidence="1">Amidohydrolase-related domain-containing protein</fullName>
    </recommendedName>
</protein>
<feature type="non-terminal residue" evidence="2">
    <location>
        <position position="1"/>
    </location>
</feature>
<sequence>SAYLAKLMDCPVYIPHVSSKEGIEIVAFLKNRGVKIYAETCPQYLTLTWDELKKRGPLGKVGPAIKTPEDQDALWQAAGNGLFDTIGSDHAPKDKKEEDDFFKAPYGSPEVETMLPLVWHYGVNRGRITPNKLAALMAENSARILGLFPQKGRLDRGFDGDLVIFDPAVKWRVAMDNQHSNARYSLFEGKELLGRVRQVFARGRLIVDRENFLGKASEGRFLATRAGWRPVN</sequence>
<dbReference type="SUPFAM" id="SSF51338">
    <property type="entry name" value="Composite domain of metallo-dependent hydrolases"/>
    <property type="match status" value="1"/>
</dbReference>
<dbReference type="InterPro" id="IPR011059">
    <property type="entry name" value="Metal-dep_hydrolase_composite"/>
</dbReference>
<dbReference type="GO" id="GO:0004038">
    <property type="term" value="F:allantoinase activity"/>
    <property type="evidence" value="ECO:0007669"/>
    <property type="project" value="TreeGrafter"/>
</dbReference>
<dbReference type="PANTHER" id="PTHR43668:SF2">
    <property type="entry name" value="ALLANTOINASE"/>
    <property type="match status" value="1"/>
</dbReference>
<dbReference type="Pfam" id="PF01979">
    <property type="entry name" value="Amidohydro_1"/>
    <property type="match status" value="1"/>
</dbReference>
<dbReference type="AlphaFoldDB" id="A0A0F8WFA9"/>